<dbReference type="Bgee" id="ENSMUSG00000000214">
    <property type="expression patterns" value="Expressed in superior cervical ganglion and 91 other cell types or tissues"/>
</dbReference>
<dbReference type="InterPro" id="IPR021164">
    <property type="entry name" value="Tyrosine_hydroxylase_CS"/>
</dbReference>
<dbReference type="AGR" id="MGI:98735"/>
<evidence type="ECO:0007829" key="5">
    <source>
        <dbReference type="ProteomicsDB" id="D6RGQ9"/>
    </source>
</evidence>
<dbReference type="VEuPathDB" id="HostDB:ENSMUSG00000000214"/>
<evidence type="ECO:0000313" key="2">
    <source>
        <dbReference type="Ensembl" id="ENSMUSP00000122162.2"/>
    </source>
</evidence>
<keyword evidence="4" id="KW-1185">Reference proteome</keyword>
<dbReference type="MGI" id="MGI:98735">
    <property type="gene designation" value="Th"/>
</dbReference>
<reference evidence="2" key="4">
    <citation type="submission" date="2025-09" db="UniProtKB">
        <authorList>
            <consortium name="Ensembl"/>
        </authorList>
    </citation>
    <scope>IDENTIFICATION</scope>
    <source>
        <strain evidence="2">C57BL/6J</strain>
    </source>
</reference>
<name>D6RGQ9_MOUSE</name>
<dbReference type="Proteomes" id="UP000000589">
    <property type="component" value="Chromosome 7"/>
</dbReference>
<sequence length="44" mass="4685">MPTPSASSPQPKGFRRAVSEQDTKQAEAVTGYKTLLTVSGFESV</sequence>
<feature type="region of interest" description="Disordered" evidence="1">
    <location>
        <begin position="1"/>
        <end position="25"/>
    </location>
</feature>
<dbReference type="GeneTree" id="ENSGT00950000182885"/>
<evidence type="ECO:0000256" key="1">
    <source>
        <dbReference type="SAM" id="MobiDB-lite"/>
    </source>
</evidence>
<dbReference type="ProteomicsDB" id="373728"/>
<evidence type="ECO:0000313" key="3">
    <source>
        <dbReference type="MGI" id="MGI:98735"/>
    </source>
</evidence>
<reference evidence="2 4" key="2">
    <citation type="journal article" date="2011" name="PLoS Biol.">
        <title>Modernizing reference genome assemblies.</title>
        <authorList>
            <person name="Church D.M."/>
            <person name="Schneider V.A."/>
            <person name="Graves T."/>
            <person name="Auger K."/>
            <person name="Cunningham F."/>
            <person name="Bouk N."/>
            <person name="Chen H.C."/>
            <person name="Agarwala R."/>
            <person name="McLaren W.M."/>
            <person name="Ritchie G.R."/>
            <person name="Albracht D."/>
            <person name="Kremitzki M."/>
            <person name="Rock S."/>
            <person name="Kotkiewicz H."/>
            <person name="Kremitzki C."/>
            <person name="Wollam A."/>
            <person name="Trani L."/>
            <person name="Fulton L."/>
            <person name="Fulton R."/>
            <person name="Matthews L."/>
            <person name="Whitehead S."/>
            <person name="Chow W."/>
            <person name="Torrance J."/>
            <person name="Dunn M."/>
            <person name="Harden G."/>
            <person name="Threadgold G."/>
            <person name="Wood J."/>
            <person name="Collins J."/>
            <person name="Heath P."/>
            <person name="Griffiths G."/>
            <person name="Pelan S."/>
            <person name="Grafham D."/>
            <person name="Eichler E.E."/>
            <person name="Weinstock G."/>
            <person name="Mardis E.R."/>
            <person name="Wilson R.K."/>
            <person name="Howe K."/>
            <person name="Flicek P."/>
            <person name="Hubbard T."/>
        </authorList>
    </citation>
    <scope>NUCLEOTIDE SEQUENCE [LARGE SCALE GENOMIC DNA]</scope>
    <source>
        <strain evidence="2 4">C57BL/6J</strain>
    </source>
</reference>
<dbReference type="Antibodypedia" id="3748">
    <property type="antibodies" value="1696 antibodies from 49 providers"/>
</dbReference>
<reference evidence="2" key="3">
    <citation type="submission" date="2025-08" db="UniProtKB">
        <authorList>
            <consortium name="Ensembl"/>
        </authorList>
    </citation>
    <scope>IDENTIFICATION</scope>
    <source>
        <strain evidence="2">C57BL/6J</strain>
    </source>
</reference>
<organism evidence="2 4">
    <name type="scientific">Mus musculus</name>
    <name type="common">Mouse</name>
    <dbReference type="NCBI Taxonomy" id="10090"/>
    <lineage>
        <taxon>Eukaryota</taxon>
        <taxon>Metazoa</taxon>
        <taxon>Chordata</taxon>
        <taxon>Craniata</taxon>
        <taxon>Vertebrata</taxon>
        <taxon>Euteleostomi</taxon>
        <taxon>Mammalia</taxon>
        <taxon>Eutheria</taxon>
        <taxon>Euarchontoglires</taxon>
        <taxon>Glires</taxon>
        <taxon>Rodentia</taxon>
        <taxon>Myomorpha</taxon>
        <taxon>Muroidea</taxon>
        <taxon>Muridae</taxon>
        <taxon>Murinae</taxon>
        <taxon>Mus</taxon>
        <taxon>Mus</taxon>
    </lineage>
</organism>
<keyword evidence="5" id="KW-1267">Proteomics identification</keyword>
<protein>
    <submittedName>
        <fullName evidence="2">Tyrosine hydroxylase</fullName>
    </submittedName>
</protein>
<feature type="compositionally biased region" description="Polar residues" evidence="1">
    <location>
        <begin position="1"/>
        <end position="10"/>
    </location>
</feature>
<dbReference type="ExpressionAtlas" id="D6RGQ9">
    <property type="expression patterns" value="baseline and differential"/>
</dbReference>
<proteinExistence type="evidence at protein level"/>
<evidence type="ECO:0000313" key="4">
    <source>
        <dbReference type="Proteomes" id="UP000000589"/>
    </source>
</evidence>
<dbReference type="HOGENOM" id="CLU_3224402_0_0_1"/>
<dbReference type="AlphaFoldDB" id="D6RGQ9"/>
<dbReference type="SMR" id="D6RGQ9"/>
<dbReference type="GO" id="GO:0004511">
    <property type="term" value="F:tyrosine 3-monooxygenase activity"/>
    <property type="evidence" value="ECO:0007669"/>
    <property type="project" value="InterPro"/>
</dbReference>
<dbReference type="Ensembl" id="ENSMUST00000123057.2">
    <property type="protein sequence ID" value="ENSMUSP00000122162.2"/>
    <property type="gene ID" value="ENSMUSG00000000214.12"/>
</dbReference>
<gene>
    <name evidence="2 3" type="primary">Th</name>
</gene>
<dbReference type="Pfam" id="PF12549">
    <property type="entry name" value="TOH_N"/>
    <property type="match status" value="1"/>
</dbReference>
<reference evidence="2 4" key="1">
    <citation type="journal article" date="2009" name="PLoS Biol.">
        <title>Lineage-specific biology revealed by a finished genome assembly of the mouse.</title>
        <authorList>
            <consortium name="Mouse Genome Sequencing Consortium"/>
            <person name="Church D.M."/>
            <person name="Goodstadt L."/>
            <person name="Hillier L.W."/>
            <person name="Zody M.C."/>
            <person name="Goldstein S."/>
            <person name="She X."/>
            <person name="Bult C.J."/>
            <person name="Agarwala R."/>
            <person name="Cherry J.L."/>
            <person name="DiCuccio M."/>
            <person name="Hlavina W."/>
            <person name="Kapustin Y."/>
            <person name="Meric P."/>
            <person name="Maglott D."/>
            <person name="Birtle Z."/>
            <person name="Marques A.C."/>
            <person name="Graves T."/>
            <person name="Zhou S."/>
            <person name="Teague B."/>
            <person name="Potamousis K."/>
            <person name="Churas C."/>
            <person name="Place M."/>
            <person name="Herschleb J."/>
            <person name="Runnheim R."/>
            <person name="Forrest D."/>
            <person name="Amos-Landgraf J."/>
            <person name="Schwartz D.C."/>
            <person name="Cheng Z."/>
            <person name="Lindblad-Toh K."/>
            <person name="Eichler E.E."/>
            <person name="Ponting C.P."/>
        </authorList>
    </citation>
    <scope>NUCLEOTIDE SEQUENCE [LARGE SCALE GENOMIC DNA]</scope>
    <source>
        <strain evidence="2 4">C57BL/6J</strain>
    </source>
</reference>
<accession>D6RGQ9</accession>